<reference evidence="2 3" key="1">
    <citation type="journal article" date="2003" name="Int. J. Syst. Evol. Microbiol.">
        <title>Bacillus nealsonii sp. nov., isolated from a spacecraft-assembly facility, whose spores are gamma-radiation resistant.</title>
        <authorList>
            <person name="Venkateswaran K."/>
            <person name="Kempf M."/>
            <person name="Chen F."/>
            <person name="Satomi M."/>
            <person name="Nicholson W."/>
            <person name="Kern R."/>
        </authorList>
    </citation>
    <scope>NUCLEOTIDE SEQUENCE [LARGE SCALE GENOMIC DNA]</scope>
    <source>
        <strain evidence="2 3">FO-92</strain>
    </source>
</reference>
<dbReference type="RefSeq" id="WP_101175457.1">
    <property type="nucleotide sequence ID" value="NZ_PISE01000004.1"/>
</dbReference>
<evidence type="ECO:0000313" key="3">
    <source>
        <dbReference type="Proteomes" id="UP000233375"/>
    </source>
</evidence>
<keyword evidence="3" id="KW-1185">Reference proteome</keyword>
<keyword evidence="1" id="KW-1133">Transmembrane helix</keyword>
<comment type="caution">
    <text evidence="2">The sequence shown here is derived from an EMBL/GenBank/DDBJ whole genome shotgun (WGS) entry which is preliminary data.</text>
</comment>
<dbReference type="InterPro" id="IPR058725">
    <property type="entry name" value="YczF"/>
</dbReference>
<keyword evidence="1" id="KW-0812">Transmembrane</keyword>
<proteinExistence type="predicted"/>
<dbReference type="EMBL" id="PISE01000004">
    <property type="protein sequence ID" value="PKG25352.1"/>
    <property type="molecule type" value="Genomic_DNA"/>
</dbReference>
<dbReference type="AlphaFoldDB" id="A0A2N0Z760"/>
<protein>
    <recommendedName>
        <fullName evidence="4">NADH dehydrogenase subunit 6</fullName>
    </recommendedName>
</protein>
<sequence length="75" mass="8446">MKILGIFLMILFCSVSLVILLDLSMNFSLSQSLSHLINPFRVMDAGEYVMLTGLFLIVISHQIVMIIKSKSNRSN</sequence>
<evidence type="ECO:0008006" key="4">
    <source>
        <dbReference type="Google" id="ProtNLM"/>
    </source>
</evidence>
<feature type="transmembrane region" description="Helical" evidence="1">
    <location>
        <begin position="48"/>
        <end position="67"/>
    </location>
</feature>
<gene>
    <name evidence="2" type="ORF">CWS01_02410</name>
</gene>
<accession>A0A2N0Z760</accession>
<dbReference type="Proteomes" id="UP000233375">
    <property type="component" value="Unassembled WGS sequence"/>
</dbReference>
<keyword evidence="1" id="KW-0472">Membrane</keyword>
<evidence type="ECO:0000256" key="1">
    <source>
        <dbReference type="SAM" id="Phobius"/>
    </source>
</evidence>
<organism evidence="2 3">
    <name type="scientific">Niallia nealsonii</name>
    <dbReference type="NCBI Taxonomy" id="115979"/>
    <lineage>
        <taxon>Bacteria</taxon>
        <taxon>Bacillati</taxon>
        <taxon>Bacillota</taxon>
        <taxon>Bacilli</taxon>
        <taxon>Bacillales</taxon>
        <taxon>Bacillaceae</taxon>
        <taxon>Niallia</taxon>
    </lineage>
</organism>
<dbReference type="Pfam" id="PF26310">
    <property type="entry name" value="YczF"/>
    <property type="match status" value="1"/>
</dbReference>
<dbReference type="OrthoDB" id="2920695at2"/>
<evidence type="ECO:0000313" key="2">
    <source>
        <dbReference type="EMBL" id="PKG25352.1"/>
    </source>
</evidence>
<name>A0A2N0Z760_9BACI</name>